<dbReference type="GO" id="GO:0006412">
    <property type="term" value="P:translation"/>
    <property type="evidence" value="ECO:0007669"/>
    <property type="project" value="UniProtKB-UniRule"/>
</dbReference>
<evidence type="ECO:0000256" key="4">
    <source>
        <dbReference type="ARBA" id="ARBA00035204"/>
    </source>
</evidence>
<accession>A0A1G2S9Z2</accession>
<evidence type="ECO:0000256" key="3">
    <source>
        <dbReference type="ARBA" id="ARBA00023274"/>
    </source>
</evidence>
<name>A0A1G2S9Z2_9BACT</name>
<dbReference type="HAMAP" id="MF_00374">
    <property type="entry name" value="Ribosomal_uL29"/>
    <property type="match status" value="1"/>
</dbReference>
<dbReference type="NCBIfam" id="TIGR00012">
    <property type="entry name" value="L29"/>
    <property type="match status" value="1"/>
</dbReference>
<dbReference type="GO" id="GO:0005840">
    <property type="term" value="C:ribosome"/>
    <property type="evidence" value="ECO:0007669"/>
    <property type="project" value="UniProtKB-KW"/>
</dbReference>
<keyword evidence="2 5" id="KW-0689">Ribosomal protein</keyword>
<dbReference type="Gene3D" id="1.10.287.310">
    <property type="match status" value="1"/>
</dbReference>
<comment type="similarity">
    <text evidence="1 5">Belongs to the universal ribosomal protein uL29 family.</text>
</comment>
<dbReference type="GO" id="GO:1990904">
    <property type="term" value="C:ribonucleoprotein complex"/>
    <property type="evidence" value="ECO:0007669"/>
    <property type="project" value="UniProtKB-KW"/>
</dbReference>
<dbReference type="InterPro" id="IPR001854">
    <property type="entry name" value="Ribosomal_uL29"/>
</dbReference>
<evidence type="ECO:0000313" key="7">
    <source>
        <dbReference type="Proteomes" id="UP000176997"/>
    </source>
</evidence>
<dbReference type="STRING" id="1802723.A2675_01960"/>
<organism evidence="6 7">
    <name type="scientific">Candidatus Yonathbacteria bacterium RIFCSPHIGHO2_01_FULL_51_10</name>
    <dbReference type="NCBI Taxonomy" id="1802723"/>
    <lineage>
        <taxon>Bacteria</taxon>
        <taxon>Candidatus Yonathiibacteriota</taxon>
    </lineage>
</organism>
<keyword evidence="3 5" id="KW-0687">Ribonucleoprotein</keyword>
<comment type="caution">
    <text evidence="6">The sequence shown here is derived from an EMBL/GenBank/DDBJ whole genome shotgun (WGS) entry which is preliminary data.</text>
</comment>
<dbReference type="SUPFAM" id="SSF46561">
    <property type="entry name" value="Ribosomal protein L29 (L29p)"/>
    <property type="match status" value="1"/>
</dbReference>
<evidence type="ECO:0000256" key="2">
    <source>
        <dbReference type="ARBA" id="ARBA00022980"/>
    </source>
</evidence>
<evidence type="ECO:0000313" key="6">
    <source>
        <dbReference type="EMBL" id="OHA81886.1"/>
    </source>
</evidence>
<evidence type="ECO:0000256" key="5">
    <source>
        <dbReference type="HAMAP-Rule" id="MF_00374"/>
    </source>
</evidence>
<evidence type="ECO:0000256" key="1">
    <source>
        <dbReference type="ARBA" id="ARBA00009254"/>
    </source>
</evidence>
<proteinExistence type="inferred from homology"/>
<reference evidence="6 7" key="1">
    <citation type="journal article" date="2016" name="Nat. Commun.">
        <title>Thousands of microbial genomes shed light on interconnected biogeochemical processes in an aquifer system.</title>
        <authorList>
            <person name="Anantharaman K."/>
            <person name="Brown C.T."/>
            <person name="Hug L.A."/>
            <person name="Sharon I."/>
            <person name="Castelle C.J."/>
            <person name="Probst A.J."/>
            <person name="Thomas B.C."/>
            <person name="Singh A."/>
            <person name="Wilkins M.J."/>
            <person name="Karaoz U."/>
            <person name="Brodie E.L."/>
            <person name="Williams K.H."/>
            <person name="Hubbard S.S."/>
            <person name="Banfield J.F."/>
        </authorList>
    </citation>
    <scope>NUCLEOTIDE SEQUENCE [LARGE SCALE GENOMIC DNA]</scope>
</reference>
<dbReference type="GO" id="GO:0003735">
    <property type="term" value="F:structural constituent of ribosome"/>
    <property type="evidence" value="ECO:0007669"/>
    <property type="project" value="InterPro"/>
</dbReference>
<dbReference type="AlphaFoldDB" id="A0A1G2S9Z2"/>
<sequence length="63" mass="7129">MNTKDTNNLHTELAESRKALFSFRTAVTGAKVKNVKEGRTIRKNIARILTELSLRRANTQVSE</sequence>
<dbReference type="EMBL" id="MHUS01000007">
    <property type="protein sequence ID" value="OHA81886.1"/>
    <property type="molecule type" value="Genomic_DNA"/>
</dbReference>
<dbReference type="Proteomes" id="UP000176997">
    <property type="component" value="Unassembled WGS sequence"/>
</dbReference>
<dbReference type="InterPro" id="IPR036049">
    <property type="entry name" value="Ribosomal_uL29_sf"/>
</dbReference>
<protein>
    <recommendedName>
        <fullName evidence="4 5">Large ribosomal subunit protein uL29</fullName>
    </recommendedName>
</protein>
<dbReference type="Pfam" id="PF00831">
    <property type="entry name" value="Ribosomal_L29"/>
    <property type="match status" value="1"/>
</dbReference>
<gene>
    <name evidence="5" type="primary">rpmC</name>
    <name evidence="6" type="ORF">A2675_01960</name>
</gene>